<evidence type="ECO:0000256" key="9">
    <source>
        <dbReference type="ARBA" id="ARBA00022801"/>
    </source>
</evidence>
<dbReference type="PANTHER" id="PTHR42944:SF1">
    <property type="entry name" value="ADENINE DNA GLYCOSYLASE"/>
    <property type="match status" value="1"/>
</dbReference>
<dbReference type="InterPro" id="IPR003265">
    <property type="entry name" value="HhH-GPD_domain"/>
</dbReference>
<dbReference type="Pfam" id="PF00633">
    <property type="entry name" value="HHH"/>
    <property type="match status" value="1"/>
</dbReference>
<keyword evidence="12" id="KW-0234">DNA repair</keyword>
<dbReference type="GO" id="GO:0035485">
    <property type="term" value="F:adenine/guanine mispair binding"/>
    <property type="evidence" value="ECO:0007669"/>
    <property type="project" value="TreeGrafter"/>
</dbReference>
<dbReference type="GO" id="GO:0006284">
    <property type="term" value="P:base-excision repair"/>
    <property type="evidence" value="ECO:0007669"/>
    <property type="project" value="InterPro"/>
</dbReference>
<dbReference type="AlphaFoldDB" id="A0A484H6Y5"/>
<dbReference type="Gene3D" id="1.10.1670.10">
    <property type="entry name" value="Helix-hairpin-Helix base-excision DNA repair enzymes (C-terminal)"/>
    <property type="match status" value="1"/>
</dbReference>
<evidence type="ECO:0000313" key="15">
    <source>
        <dbReference type="EMBL" id="VBB69859.1"/>
    </source>
</evidence>
<evidence type="ECO:0000256" key="13">
    <source>
        <dbReference type="ARBA" id="ARBA00023295"/>
    </source>
</evidence>
<evidence type="ECO:0000256" key="4">
    <source>
        <dbReference type="ARBA" id="ARBA00012045"/>
    </source>
</evidence>
<comment type="cofactor">
    <cofactor evidence="2">
        <name>[4Fe-4S] cluster</name>
        <dbReference type="ChEBI" id="CHEBI:49883"/>
    </cofactor>
</comment>
<dbReference type="GO" id="GO:0032357">
    <property type="term" value="F:oxidized purine DNA binding"/>
    <property type="evidence" value="ECO:0007669"/>
    <property type="project" value="TreeGrafter"/>
</dbReference>
<dbReference type="GO" id="GO:0051539">
    <property type="term" value="F:4 iron, 4 sulfur cluster binding"/>
    <property type="evidence" value="ECO:0007669"/>
    <property type="project" value="UniProtKB-KW"/>
</dbReference>
<keyword evidence="6" id="KW-0004">4Fe-4S</keyword>
<evidence type="ECO:0000256" key="7">
    <source>
        <dbReference type="ARBA" id="ARBA00022723"/>
    </source>
</evidence>
<comment type="catalytic activity">
    <reaction evidence="1">
        <text>Hydrolyzes free adenine bases from 7,8-dihydro-8-oxoguanine:adenine mismatched double-stranded DNA, leaving an apurinic site.</text>
        <dbReference type="EC" id="3.2.2.31"/>
    </reaction>
</comment>
<dbReference type="SMART" id="SM00478">
    <property type="entry name" value="ENDO3c"/>
    <property type="match status" value="1"/>
</dbReference>
<dbReference type="SUPFAM" id="SSF48150">
    <property type="entry name" value="DNA-glycosylase"/>
    <property type="match status" value="1"/>
</dbReference>
<evidence type="ECO:0000256" key="11">
    <source>
        <dbReference type="ARBA" id="ARBA00023014"/>
    </source>
</evidence>
<dbReference type="GO" id="GO:0034039">
    <property type="term" value="F:8-oxo-7,8-dihydroguanine DNA N-glycosylase activity"/>
    <property type="evidence" value="ECO:0007669"/>
    <property type="project" value="TreeGrafter"/>
</dbReference>
<dbReference type="InterPro" id="IPR029119">
    <property type="entry name" value="MutY_C"/>
</dbReference>
<dbReference type="GO" id="GO:0000701">
    <property type="term" value="F:purine-specific mismatch base pair DNA N-glycosylase activity"/>
    <property type="evidence" value="ECO:0007669"/>
    <property type="project" value="UniProtKB-EC"/>
</dbReference>
<dbReference type="InterPro" id="IPR015797">
    <property type="entry name" value="NUDIX_hydrolase-like_dom_sf"/>
</dbReference>
<keyword evidence="10" id="KW-0408">Iron</keyword>
<dbReference type="EC" id="3.2.2.31" evidence="4"/>
<evidence type="ECO:0000259" key="14">
    <source>
        <dbReference type="SMART" id="SM00478"/>
    </source>
</evidence>
<evidence type="ECO:0000256" key="2">
    <source>
        <dbReference type="ARBA" id="ARBA00001966"/>
    </source>
</evidence>
<dbReference type="Gene3D" id="1.10.340.30">
    <property type="entry name" value="Hypothetical protein, domain 2"/>
    <property type="match status" value="1"/>
</dbReference>
<keyword evidence="13 15" id="KW-0326">Glycosidase</keyword>
<proteinExistence type="inferred from homology"/>
<reference evidence="15" key="1">
    <citation type="submission" date="2018-10" db="EMBL/GenBank/DDBJ databases">
        <authorList>
            <person name="Gruber-Vodicka H."/>
            <person name="Jaeckle O."/>
        </authorList>
    </citation>
    <scope>NUCLEOTIDE SEQUENCE</scope>
</reference>
<dbReference type="InterPro" id="IPR011257">
    <property type="entry name" value="DNA_glycosylase"/>
</dbReference>
<dbReference type="PROSITE" id="PS01155">
    <property type="entry name" value="ENDONUCLEASE_III_2"/>
    <property type="match status" value="1"/>
</dbReference>
<dbReference type="InterPro" id="IPR000445">
    <property type="entry name" value="HhH_motif"/>
</dbReference>
<dbReference type="InterPro" id="IPR023170">
    <property type="entry name" value="HhH_base_excis_C"/>
</dbReference>
<dbReference type="SUPFAM" id="SSF55811">
    <property type="entry name" value="Nudix"/>
    <property type="match status" value="1"/>
</dbReference>
<dbReference type="InterPro" id="IPR044298">
    <property type="entry name" value="MIG/MutY"/>
</dbReference>
<gene>
    <name evidence="15" type="ORF">RIEGSTA812A_PEG_1332</name>
</gene>
<dbReference type="GO" id="GO:0006298">
    <property type="term" value="P:mismatch repair"/>
    <property type="evidence" value="ECO:0007669"/>
    <property type="project" value="TreeGrafter"/>
</dbReference>
<dbReference type="EMBL" id="LR026963">
    <property type="protein sequence ID" value="VBB69859.1"/>
    <property type="molecule type" value="Genomic_DNA"/>
</dbReference>
<evidence type="ECO:0000256" key="1">
    <source>
        <dbReference type="ARBA" id="ARBA00000843"/>
    </source>
</evidence>
<evidence type="ECO:0000256" key="6">
    <source>
        <dbReference type="ARBA" id="ARBA00022485"/>
    </source>
</evidence>
<name>A0A484H6Y5_9ZZZZ</name>
<dbReference type="CDD" id="cd00056">
    <property type="entry name" value="ENDO3c"/>
    <property type="match status" value="1"/>
</dbReference>
<evidence type="ECO:0000256" key="5">
    <source>
        <dbReference type="ARBA" id="ARBA00022023"/>
    </source>
</evidence>
<dbReference type="Pfam" id="PF14815">
    <property type="entry name" value="NUDIX_4"/>
    <property type="match status" value="1"/>
</dbReference>
<dbReference type="Gene3D" id="3.90.79.10">
    <property type="entry name" value="Nucleoside Triphosphate Pyrophosphohydrolase"/>
    <property type="match status" value="1"/>
</dbReference>
<organism evidence="15">
    <name type="scientific">invertebrate metagenome</name>
    <dbReference type="NCBI Taxonomy" id="1711999"/>
    <lineage>
        <taxon>unclassified sequences</taxon>
        <taxon>metagenomes</taxon>
        <taxon>organismal metagenomes</taxon>
    </lineage>
</organism>
<dbReference type="InterPro" id="IPR004036">
    <property type="entry name" value="Endonuclease-III-like_CS2"/>
</dbReference>
<keyword evidence="8" id="KW-0227">DNA damage</keyword>
<keyword evidence="11" id="KW-0411">Iron-sulfur</keyword>
<sequence>MSSLLTSASGTVIAERLLAWYDRNRRILPWRARPGEQLNPYRVWLSEIMLQQTNVTTVKPYFHTFIAHWPTITDLAKADLNDILTAWAGLGYYARARNLHACAQSVVTTHRGIFPADPKILQQLPGIGAYTAAAIAAIAFGRREIAIESNIKRLVVRLFAITELPAVARIHIHTMADALTPDCRCGDFIQAAMDLGAMLCTPRRPTCMLCPLRADCMAFQQGIADSLPARTDRRERPRIRHGIAFLIACKEGAVLLYRRPPKGLLGGMMEVPSTPWRIEPWSLEDAAHIAPLSLSWRLLPGTVHHIFTHFQLNLRVAYGQTSRHLVTNGLWVALEQLDAQPLPSIMRKVLIHALRSDVTTSCNNNRQTIT</sequence>
<evidence type="ECO:0000256" key="12">
    <source>
        <dbReference type="ARBA" id="ARBA00023204"/>
    </source>
</evidence>
<keyword evidence="7" id="KW-0479">Metal-binding</keyword>
<dbReference type="GO" id="GO:0046872">
    <property type="term" value="F:metal ion binding"/>
    <property type="evidence" value="ECO:0007669"/>
    <property type="project" value="UniProtKB-KW"/>
</dbReference>
<keyword evidence="9 15" id="KW-0378">Hydrolase</keyword>
<dbReference type="Pfam" id="PF00730">
    <property type="entry name" value="HhH-GPD"/>
    <property type="match status" value="1"/>
</dbReference>
<dbReference type="CDD" id="cd03431">
    <property type="entry name" value="NUDIX_DNA_Glycosylase_C-MutY"/>
    <property type="match status" value="1"/>
</dbReference>
<protein>
    <recommendedName>
        <fullName evidence="5">Adenine DNA glycosylase</fullName>
        <ecNumber evidence="4">3.2.2.31</ecNumber>
    </recommendedName>
</protein>
<dbReference type="PANTHER" id="PTHR42944">
    <property type="entry name" value="ADENINE DNA GLYCOSYLASE"/>
    <property type="match status" value="1"/>
</dbReference>
<evidence type="ECO:0000256" key="10">
    <source>
        <dbReference type="ARBA" id="ARBA00023004"/>
    </source>
</evidence>
<accession>A0A484H6Y5</accession>
<evidence type="ECO:0000256" key="8">
    <source>
        <dbReference type="ARBA" id="ARBA00022763"/>
    </source>
</evidence>
<feature type="domain" description="HhH-GPD" evidence="14">
    <location>
        <begin position="49"/>
        <end position="198"/>
    </location>
</feature>
<comment type="similarity">
    <text evidence="3">Belongs to the Nth/MutY family.</text>
</comment>
<dbReference type="FunFam" id="1.10.340.30:FF:000002">
    <property type="entry name" value="Adenine DNA glycosylase"/>
    <property type="match status" value="1"/>
</dbReference>
<evidence type="ECO:0000256" key="3">
    <source>
        <dbReference type="ARBA" id="ARBA00008343"/>
    </source>
</evidence>